<dbReference type="GO" id="GO:0035438">
    <property type="term" value="F:cyclic-di-GMP binding"/>
    <property type="evidence" value="ECO:0007669"/>
    <property type="project" value="InterPro"/>
</dbReference>
<evidence type="ECO:0000256" key="1">
    <source>
        <dbReference type="ARBA" id="ARBA00022636"/>
    </source>
</evidence>
<dbReference type="Proteomes" id="UP000002601">
    <property type="component" value="Chromosome"/>
</dbReference>
<protein>
    <submittedName>
        <fullName evidence="6">Type IV pilus assembly PilZ</fullName>
    </submittedName>
</protein>
<feature type="domain" description="PilZ" evidence="4">
    <location>
        <begin position="115"/>
        <end position="219"/>
    </location>
</feature>
<dbReference type="KEGG" id="dsa:Desal_1101"/>
<evidence type="ECO:0000259" key="5">
    <source>
        <dbReference type="Pfam" id="PF12945"/>
    </source>
</evidence>
<dbReference type="InterPro" id="IPR009926">
    <property type="entry name" value="T3SS_YcgR_PilZN"/>
</dbReference>
<dbReference type="EMBL" id="CP001649">
    <property type="protein sequence ID" value="ACS79165.1"/>
    <property type="molecule type" value="Genomic_DNA"/>
</dbReference>
<dbReference type="HOGENOM" id="CLU_103295_0_0_7"/>
<dbReference type="Gene3D" id="2.40.10.220">
    <property type="entry name" value="predicted glycosyltransferase like domains"/>
    <property type="match status" value="1"/>
</dbReference>
<dbReference type="STRING" id="526222.Desal_1101"/>
<dbReference type="InterPro" id="IPR012349">
    <property type="entry name" value="Split_barrel_FMN-bd"/>
</dbReference>
<gene>
    <name evidence="6" type="ordered locus">Desal_1101</name>
</gene>
<proteinExistence type="predicted"/>
<keyword evidence="2" id="KW-0547">Nucleotide-binding</keyword>
<keyword evidence="3" id="KW-0975">Bacterial flagellum</keyword>
<dbReference type="Gene3D" id="2.30.110.10">
    <property type="entry name" value="Electron Transport, Fmn-binding Protein, Chain A"/>
    <property type="match status" value="1"/>
</dbReference>
<dbReference type="SUPFAM" id="SSF141371">
    <property type="entry name" value="PilZ domain-like"/>
    <property type="match status" value="2"/>
</dbReference>
<accession>C6C102</accession>
<dbReference type="Pfam" id="PF07238">
    <property type="entry name" value="PilZ"/>
    <property type="match status" value="1"/>
</dbReference>
<keyword evidence="7" id="KW-1185">Reference proteome</keyword>
<evidence type="ECO:0000313" key="6">
    <source>
        <dbReference type="EMBL" id="ACS79165.1"/>
    </source>
</evidence>
<keyword evidence="1" id="KW-0973">c-di-GMP</keyword>
<dbReference type="AlphaFoldDB" id="C6C102"/>
<dbReference type="Pfam" id="PF12945">
    <property type="entry name" value="PilZNR"/>
    <property type="match status" value="1"/>
</dbReference>
<organism evidence="6 7">
    <name type="scientific">Maridesulfovibrio salexigens (strain ATCC 14822 / DSM 2638 / NCIMB 8403 / VKM B-1763)</name>
    <name type="common">Desulfovibrio salexigens</name>
    <dbReference type="NCBI Taxonomy" id="526222"/>
    <lineage>
        <taxon>Bacteria</taxon>
        <taxon>Pseudomonadati</taxon>
        <taxon>Thermodesulfobacteriota</taxon>
        <taxon>Desulfovibrionia</taxon>
        <taxon>Desulfovibrionales</taxon>
        <taxon>Desulfovibrionaceae</taxon>
        <taxon>Maridesulfovibrio</taxon>
    </lineage>
</organism>
<evidence type="ECO:0000259" key="4">
    <source>
        <dbReference type="Pfam" id="PF07238"/>
    </source>
</evidence>
<dbReference type="OrthoDB" id="5453966at2"/>
<feature type="domain" description="Type III secretion system flagellar brake protein YcgR PilZN" evidence="5">
    <location>
        <begin position="24"/>
        <end position="107"/>
    </location>
</feature>
<sequence length="229" mass="25361">MVAGNTKFTVLSCGSLDNLGLQQGESVNIELFTTQERLWGEVVGFKSGVFLSVWLPALREREYQRILADDPDVTVRAKCKDCFICGFRSTVTKAIKYPYPLLYLSYPESFEKVSLRKNERVECFQPVSIVYKGKELQGVFKDISKGGGRISFTLPDGNIFFNMGQDLKADFSFKLHGDGPEISGVGVIRNMVSGSTNVSIGLKFVKFNNGAEGLLEQVVKSFSLHACSI</sequence>
<reference evidence="6 7" key="1">
    <citation type="submission" date="2009-06" db="EMBL/GenBank/DDBJ databases">
        <title>Complete sequence of Desulfovibrio salexigens DSM 2638.</title>
        <authorList>
            <consortium name="US DOE Joint Genome Institute"/>
            <person name="Lucas S."/>
            <person name="Copeland A."/>
            <person name="Lapidus A."/>
            <person name="Glavina del Rio T."/>
            <person name="Tice H."/>
            <person name="Bruce D."/>
            <person name="Goodwin L."/>
            <person name="Pitluck S."/>
            <person name="Munk A.C."/>
            <person name="Brettin T."/>
            <person name="Detter J.C."/>
            <person name="Han C."/>
            <person name="Tapia R."/>
            <person name="Larimer F."/>
            <person name="Land M."/>
            <person name="Hauser L."/>
            <person name="Kyrpides N."/>
            <person name="Anderson I."/>
            <person name="Wall J.D."/>
            <person name="Arkin A.P."/>
            <person name="Dehal P."/>
            <person name="Chivian D."/>
            <person name="Giles B."/>
            <person name="Hazen T.C."/>
        </authorList>
    </citation>
    <scope>NUCLEOTIDE SEQUENCE [LARGE SCALE GENOMIC DNA]</scope>
    <source>
        <strain evidence="7">ATCC 14822 / DSM 2638 / NCIMB 8403 / VKM B-1763</strain>
    </source>
</reference>
<dbReference type="InterPro" id="IPR009875">
    <property type="entry name" value="PilZ_domain"/>
</dbReference>
<evidence type="ECO:0000313" key="7">
    <source>
        <dbReference type="Proteomes" id="UP000002601"/>
    </source>
</evidence>
<dbReference type="RefSeq" id="WP_015850984.1">
    <property type="nucleotide sequence ID" value="NC_012881.1"/>
</dbReference>
<evidence type="ECO:0000256" key="3">
    <source>
        <dbReference type="ARBA" id="ARBA00023143"/>
    </source>
</evidence>
<evidence type="ECO:0000256" key="2">
    <source>
        <dbReference type="ARBA" id="ARBA00022741"/>
    </source>
</evidence>
<name>C6C102_MARSD</name>